<dbReference type="Proteomes" id="UP000077315">
    <property type="component" value="Unassembled WGS sequence"/>
</dbReference>
<accession>A0A162WGE1</accession>
<evidence type="ECO:0000313" key="2">
    <source>
        <dbReference type="EMBL" id="OAD66965.1"/>
    </source>
</evidence>
<keyword evidence="3" id="KW-1185">Reference proteome</keyword>
<dbReference type="RefSeq" id="XP_018285005.1">
    <property type="nucleotide sequence ID" value="XM_018432780.1"/>
</dbReference>
<dbReference type="AlphaFoldDB" id="A0A162WGE1"/>
<proteinExistence type="predicted"/>
<name>A0A162WGE1_PHYB8</name>
<dbReference type="VEuPathDB" id="FungiDB:PHYBLDRAFT_151904"/>
<sequence length="544" mass="61784">MDGSFCVKMLMDGYTLYVDSSKIKFWNQANKMLKRKSSAFLAQLAERLPSKQKMFKMVNILVEDITGQQTSKTYYLTSAIKEIPDQDLTVVPKFLSANQEDDYTEFSFENDDQSYTVRYSNLFLTSVDFIPAVYKLTLLSLQQRIVNLSQKLQIRPCLTSFPDVVSAEATGNSELEDAIDKEDVLHSKDNEDAEQAASMEDISEVSTSQFWSIDVTCLLLKVILQTDHHNLVKAAAFKAETDFENLSLSFKLTVDSNKCNTKFKLLKTSFKVNLDRVYAQTGHNAYLPHMCWFNKMREIMLNNLTYSIPCLVLTGTMSQGATITRTSMTGRITREHVETFQPLEILEEEQVVAEEPATEEPIAKEPVTEEPATEEPIVKEPVTEEPAAEDLVANSYSSLPPNVLLHVAPAHDRLPAGDCYDSMLELMGSAYAAMREDIRVSTQELTEVFLGTAEEREEKKRGVALELELRTIEMNSFVKENEEKSLEHARRARLDEKRAVEHKRKTRRDNKFLADHKRITDLLSKFVNRNIVDSSTQSNDNGEA</sequence>
<dbReference type="EMBL" id="KV441026">
    <property type="protein sequence ID" value="OAD66965.1"/>
    <property type="molecule type" value="Genomic_DNA"/>
</dbReference>
<dbReference type="GeneID" id="28993686"/>
<feature type="region of interest" description="Disordered" evidence="1">
    <location>
        <begin position="352"/>
        <end position="376"/>
    </location>
</feature>
<evidence type="ECO:0000256" key="1">
    <source>
        <dbReference type="SAM" id="MobiDB-lite"/>
    </source>
</evidence>
<gene>
    <name evidence="2" type="ORF">PHYBLDRAFT_151904</name>
</gene>
<reference evidence="3" key="1">
    <citation type="submission" date="2015-06" db="EMBL/GenBank/DDBJ databases">
        <title>Expansion of signal transduction pathways in fungi by whole-genome duplication.</title>
        <authorList>
            <consortium name="DOE Joint Genome Institute"/>
            <person name="Corrochano L.M."/>
            <person name="Kuo A."/>
            <person name="Marcet-Houben M."/>
            <person name="Polaino S."/>
            <person name="Salamov A."/>
            <person name="Villalobos J.M."/>
            <person name="Alvarez M.I."/>
            <person name="Avalos J."/>
            <person name="Benito E.P."/>
            <person name="Benoit I."/>
            <person name="Burger G."/>
            <person name="Camino L.P."/>
            <person name="Canovas D."/>
            <person name="Cerda-Olmedo E."/>
            <person name="Cheng J.-F."/>
            <person name="Dominguez A."/>
            <person name="Elias M."/>
            <person name="Eslava A.P."/>
            <person name="Glaser F."/>
            <person name="Grimwood J."/>
            <person name="Gutierrez G."/>
            <person name="Heitman J."/>
            <person name="Henrissat B."/>
            <person name="Iturriaga E.A."/>
            <person name="Lang B.F."/>
            <person name="Lavin J.L."/>
            <person name="Lee S."/>
            <person name="Li W."/>
            <person name="Lindquist E."/>
            <person name="Lopez-Garcia S."/>
            <person name="Luque E.M."/>
            <person name="Marcos A.T."/>
            <person name="Martin J."/>
            <person name="McCluskey K."/>
            <person name="Medina H.R."/>
            <person name="Miralles-Duran A."/>
            <person name="Miyazaki A."/>
            <person name="Munoz-Torres E."/>
            <person name="Oguiza J.A."/>
            <person name="Ohm R."/>
            <person name="Olmedo M."/>
            <person name="Orejas M."/>
            <person name="Ortiz-Castellanos L."/>
            <person name="Pisabarro A.G."/>
            <person name="Rodriguez-Romero J."/>
            <person name="Ruiz-Herrera J."/>
            <person name="Ruiz-Vazquez R."/>
            <person name="Sanz C."/>
            <person name="Schackwitz W."/>
            <person name="Schmutz J."/>
            <person name="Shahriari M."/>
            <person name="Shelest E."/>
            <person name="Silva-Franco F."/>
            <person name="Soanes D."/>
            <person name="Syed K."/>
            <person name="Tagua V.G."/>
            <person name="Talbot N.J."/>
            <person name="Thon M."/>
            <person name="De vries R.P."/>
            <person name="Wiebenga A."/>
            <person name="Yadav J.S."/>
            <person name="Braun E.L."/>
            <person name="Baker S."/>
            <person name="Garre V."/>
            <person name="Horwitz B."/>
            <person name="Torres-Martinez S."/>
            <person name="Idnurm A."/>
            <person name="Herrera-Estrella A."/>
            <person name="Gabaldon T."/>
            <person name="Grigoriev I.V."/>
        </authorList>
    </citation>
    <scope>NUCLEOTIDE SEQUENCE [LARGE SCALE GENOMIC DNA]</scope>
    <source>
        <strain evidence="3">NRRL 1555(-)</strain>
    </source>
</reference>
<evidence type="ECO:0000313" key="3">
    <source>
        <dbReference type="Proteomes" id="UP000077315"/>
    </source>
</evidence>
<dbReference type="InParanoid" id="A0A162WGE1"/>
<organism evidence="2 3">
    <name type="scientific">Phycomyces blakesleeanus (strain ATCC 8743b / DSM 1359 / FGSC 10004 / NBRC 33097 / NRRL 1555)</name>
    <dbReference type="NCBI Taxonomy" id="763407"/>
    <lineage>
        <taxon>Eukaryota</taxon>
        <taxon>Fungi</taxon>
        <taxon>Fungi incertae sedis</taxon>
        <taxon>Mucoromycota</taxon>
        <taxon>Mucoromycotina</taxon>
        <taxon>Mucoromycetes</taxon>
        <taxon>Mucorales</taxon>
        <taxon>Phycomycetaceae</taxon>
        <taxon>Phycomyces</taxon>
    </lineage>
</organism>
<protein>
    <submittedName>
        <fullName evidence="2">Uncharacterized protein</fullName>
    </submittedName>
</protein>